<name>A0A1X6P097_PORUM</name>
<feature type="chain" id="PRO_5012055582" evidence="2">
    <location>
        <begin position="19"/>
        <end position="197"/>
    </location>
</feature>
<feature type="signal peptide" evidence="2">
    <location>
        <begin position="1"/>
        <end position="18"/>
    </location>
</feature>
<dbReference type="Proteomes" id="UP000218209">
    <property type="component" value="Unassembled WGS sequence"/>
</dbReference>
<keyword evidence="2" id="KW-0732">Signal</keyword>
<keyword evidence="4" id="KW-1185">Reference proteome</keyword>
<feature type="region of interest" description="Disordered" evidence="1">
    <location>
        <begin position="152"/>
        <end position="197"/>
    </location>
</feature>
<evidence type="ECO:0000313" key="3">
    <source>
        <dbReference type="EMBL" id="OSX74063.1"/>
    </source>
</evidence>
<evidence type="ECO:0000256" key="1">
    <source>
        <dbReference type="SAM" id="MobiDB-lite"/>
    </source>
</evidence>
<proteinExistence type="predicted"/>
<reference evidence="3 4" key="1">
    <citation type="submission" date="2017-03" db="EMBL/GenBank/DDBJ databases">
        <title>WGS assembly of Porphyra umbilicalis.</title>
        <authorList>
            <person name="Brawley S.H."/>
            <person name="Blouin N.A."/>
            <person name="Ficko-Blean E."/>
            <person name="Wheeler G.L."/>
            <person name="Lohr M."/>
            <person name="Goodson H.V."/>
            <person name="Jenkins J.W."/>
            <person name="Blaby-Haas C.E."/>
            <person name="Helliwell K.E."/>
            <person name="Chan C."/>
            <person name="Marriage T."/>
            <person name="Bhattacharya D."/>
            <person name="Klein A.S."/>
            <person name="Badis Y."/>
            <person name="Brodie J."/>
            <person name="Cao Y."/>
            <person name="Collen J."/>
            <person name="Dittami S.M."/>
            <person name="Gachon C.M."/>
            <person name="Green B.R."/>
            <person name="Karpowicz S."/>
            <person name="Kim J.W."/>
            <person name="Kudahl U."/>
            <person name="Lin S."/>
            <person name="Michel G."/>
            <person name="Mittag M."/>
            <person name="Olson B.J."/>
            <person name="Pangilinan J."/>
            <person name="Peng Y."/>
            <person name="Qiu H."/>
            <person name="Shu S."/>
            <person name="Singer J.T."/>
            <person name="Smith A.G."/>
            <person name="Sprecher B.N."/>
            <person name="Wagner V."/>
            <person name="Wang W."/>
            <person name="Wang Z.-Y."/>
            <person name="Yan J."/>
            <person name="Yarish C."/>
            <person name="Zoeuner-Riek S."/>
            <person name="Zhuang Y."/>
            <person name="Zou Y."/>
            <person name="Lindquist E.A."/>
            <person name="Grimwood J."/>
            <person name="Barry K."/>
            <person name="Rokhsar D.S."/>
            <person name="Schmutz J."/>
            <person name="Stiller J.W."/>
            <person name="Grossman A.R."/>
            <person name="Prochnik S.E."/>
        </authorList>
    </citation>
    <scope>NUCLEOTIDE SEQUENCE [LARGE SCALE GENOMIC DNA]</scope>
    <source>
        <strain evidence="3">4086291</strain>
    </source>
</reference>
<dbReference type="AlphaFoldDB" id="A0A1X6P097"/>
<dbReference type="EMBL" id="KV918965">
    <property type="protein sequence ID" value="OSX74063.1"/>
    <property type="molecule type" value="Genomic_DNA"/>
</dbReference>
<protein>
    <submittedName>
        <fullName evidence="3">Uncharacterized protein</fullName>
    </submittedName>
</protein>
<sequence>MWASGSGHMGMMVGVADALVATDLRLASNVGLDCASLGVAAPVASAGARSSGTWNRELYRCIKRKRPSRSTINTEEEGKTDHRTQKKGRARSTKSYDNPSKVRQLTDPPHRRLCPRSPRLPPSRPSRLLECPTRKRRIPGRPVSWSMLAAPHMRPRRRGGRVRGVGGGGGRGRHHGGRASVARQAAREVDTVEPRGR</sequence>
<gene>
    <name evidence="3" type="ORF">BU14_0311s0003</name>
</gene>
<evidence type="ECO:0000313" key="4">
    <source>
        <dbReference type="Proteomes" id="UP000218209"/>
    </source>
</evidence>
<feature type="region of interest" description="Disordered" evidence="1">
    <location>
        <begin position="66"/>
        <end position="128"/>
    </location>
</feature>
<feature type="compositionally biased region" description="Basic and acidic residues" evidence="1">
    <location>
        <begin position="185"/>
        <end position="197"/>
    </location>
</feature>
<organism evidence="3 4">
    <name type="scientific">Porphyra umbilicalis</name>
    <name type="common">Purple laver</name>
    <name type="synonym">Red alga</name>
    <dbReference type="NCBI Taxonomy" id="2786"/>
    <lineage>
        <taxon>Eukaryota</taxon>
        <taxon>Rhodophyta</taxon>
        <taxon>Bangiophyceae</taxon>
        <taxon>Bangiales</taxon>
        <taxon>Bangiaceae</taxon>
        <taxon>Porphyra</taxon>
    </lineage>
</organism>
<evidence type="ECO:0000256" key="2">
    <source>
        <dbReference type="SAM" id="SignalP"/>
    </source>
</evidence>
<accession>A0A1X6P097</accession>
<feature type="compositionally biased region" description="Polar residues" evidence="1">
    <location>
        <begin position="93"/>
        <end position="103"/>
    </location>
</feature>